<accession>A0A7U4DJI6</accession>
<name>A0A7U4DJI6_GEOS0</name>
<dbReference type="Pfam" id="PF00756">
    <property type="entry name" value="Esterase"/>
    <property type="match status" value="1"/>
</dbReference>
<evidence type="ECO:0000256" key="1">
    <source>
        <dbReference type="SAM" id="Phobius"/>
    </source>
</evidence>
<dbReference type="InterPro" id="IPR050583">
    <property type="entry name" value="Mycobacterial_A85_antigen"/>
</dbReference>
<keyword evidence="1" id="KW-0472">Membrane</keyword>
<dbReference type="KEGG" id="gmc:GY4MC1_0180"/>
<reference evidence="2" key="1">
    <citation type="submission" date="2010-10" db="EMBL/GenBank/DDBJ databases">
        <title>Complete sequence of chromosome of Geobacillus sp. Y4.1MC1.</title>
        <authorList>
            <consortium name="US DOE Joint Genome Institute"/>
            <person name="Lucas S."/>
            <person name="Copeland A."/>
            <person name="Lapidus A."/>
            <person name="Cheng J.-F."/>
            <person name="Bruce D."/>
            <person name="Goodwin L."/>
            <person name="Pitluck S."/>
            <person name="Chertkov O."/>
            <person name="Zhang X."/>
            <person name="Detter J.C."/>
            <person name="Han C."/>
            <person name="Tapia R."/>
            <person name="Land M."/>
            <person name="Hauser L."/>
            <person name="Jeffries C."/>
            <person name="Kyrpides N."/>
            <person name="Ivanova N."/>
            <person name="Ovchinnikova G."/>
            <person name="Brumm P."/>
            <person name="Mead D."/>
            <person name="Woyke T."/>
        </authorList>
    </citation>
    <scope>NUCLEOTIDE SEQUENCE [LARGE SCALE GENOMIC DNA]</scope>
    <source>
        <strain evidence="2">Y4.1MC1</strain>
    </source>
</reference>
<dbReference type="InterPro" id="IPR000801">
    <property type="entry name" value="Esterase-like"/>
</dbReference>
<proteinExistence type="predicted"/>
<dbReference type="InterPro" id="IPR029058">
    <property type="entry name" value="AB_hydrolase_fold"/>
</dbReference>
<dbReference type="Gene3D" id="3.40.50.1820">
    <property type="entry name" value="alpha/beta hydrolase"/>
    <property type="match status" value="1"/>
</dbReference>
<feature type="transmembrane region" description="Helical" evidence="1">
    <location>
        <begin position="126"/>
        <end position="145"/>
    </location>
</feature>
<dbReference type="PANTHER" id="PTHR48098:SF6">
    <property type="entry name" value="FERRI-BACILLIBACTIN ESTERASE BESA"/>
    <property type="match status" value="1"/>
</dbReference>
<keyword evidence="1" id="KW-0812">Transmembrane</keyword>
<dbReference type="AlphaFoldDB" id="A0A7U4DJI6"/>
<sequence>MNGTLVTESFAGRELFIYLPPSYGTSRAAFPVVYVQDGGDLFDPRQNNSLARLEYMFANGELGELLLVGIEPKNRLDEYTPWHAKALSDKYADFGGQGSDYLSFLVEKLKPYIDRKYKTDGRRQQTGIIGASLGGLISIYAAYLYPNVFGKIGSISGSFWYEGFIGFMQSKNIDPGLKMYMDVGSIEGIGKQSIQKEMVSKTKEACTILMNNGLASERLRFVLEEGAPHGRIFFSKRFPEALKWLYSNETDLPAGGGCPPTSIMHK</sequence>
<dbReference type="SUPFAM" id="SSF53474">
    <property type="entry name" value="alpha/beta-Hydrolases"/>
    <property type="match status" value="1"/>
</dbReference>
<dbReference type="EMBL" id="CP002293">
    <property type="protein sequence ID" value="ADP73032.1"/>
    <property type="molecule type" value="Genomic_DNA"/>
</dbReference>
<organism evidence="2">
    <name type="scientific">Geobacillus sp. (strain Y4.1MC1)</name>
    <dbReference type="NCBI Taxonomy" id="581103"/>
    <lineage>
        <taxon>Bacteria</taxon>
        <taxon>Bacillati</taxon>
        <taxon>Bacillota</taxon>
        <taxon>Bacilli</taxon>
        <taxon>Bacillales</taxon>
        <taxon>Anoxybacillaceae</taxon>
        <taxon>Geobacillus</taxon>
    </lineage>
</organism>
<protein>
    <submittedName>
        <fullName evidence="2">Esterase</fullName>
    </submittedName>
</protein>
<keyword evidence="1" id="KW-1133">Transmembrane helix</keyword>
<gene>
    <name evidence="2" type="ORF">GY4MC1_0180</name>
</gene>
<evidence type="ECO:0000313" key="2">
    <source>
        <dbReference type="EMBL" id="ADP73032.1"/>
    </source>
</evidence>
<dbReference type="PANTHER" id="PTHR48098">
    <property type="entry name" value="ENTEROCHELIN ESTERASE-RELATED"/>
    <property type="match status" value="1"/>
</dbReference>